<dbReference type="Pfam" id="PF07562">
    <property type="entry name" value="NCD3G"/>
    <property type="match status" value="1"/>
</dbReference>
<reference evidence="15" key="2">
    <citation type="submission" date="2025-08" db="UniProtKB">
        <authorList>
            <consortium name="Ensembl"/>
        </authorList>
    </citation>
    <scope>IDENTIFICATION</scope>
    <source>
        <strain evidence="15">Brown Norway</strain>
    </source>
</reference>
<keyword evidence="9" id="KW-0675">Receptor</keyword>
<dbReference type="GeneID" id="286986"/>
<evidence type="ECO:0000256" key="6">
    <source>
        <dbReference type="ARBA" id="ARBA00022989"/>
    </source>
</evidence>
<sequence>MLILMVIFFLLNIPFLLANFMDPRCFWKINLNEIKDEVLGMTCSFILETVQKTMDKDYFNQTLNVLNTTTNHKYALALAFTVDEINRNPDLLPNMSLIIKYNLGHCDGKTVTTLSDLFNPNNHLHFPNYLCNEGIMCLVLLTGPHWRASLYLWISVYVYLSPHFLQLSYGPFYSIFSDNEQYPYLYQMGPKDSSLALAMVSFIIYFKWNWVGLFISDDDQGNQFLSELKKESQTKDICFAFVNMVSVSDVSYYHKTEMYYNQIVMSSTKVIIIYGETNSIIELSFRMWSSPVKQRIWVTTKQFDCPTSKRDLTHGTFYGTLTFLHHYGEISGFKNFVQTRYNLRSTDLYLVTPEWKYFNYEASASNCKILRNYLSNISLEWLMEQKFDMSFSDYSHNIYNAVYAIAHALHEKNLQEVENQAINNAKGENTHCLKLNSFLRKTHFTNSLGNRVIMKQREVVHGDYNIVHMWNFSQRLGIKVKIGQFSPHFPQGQQLHLYVDMTELATGSRKMPSSVCSADCHPGFRRIWKEEMAVCCFVCNPCPENEISNETNMDQCANCPEYQYANTEKNKCIQKGVIVLSYEDPLGMALALIAFCFSAFTVVVFWVFVKHHDTPIVKANNRILSYLLIVSLMFCFLCSFFFIGYPNRATCILQQITFGIFFTVAISTVLAKTITVVLAFKVTDPGRQLRIFLVSGTPNYIIPICSLLQCILCAIWLAVSPPFVDIDEHSEHGHIIIVCNKGSITAFYCVLGYLACLAFGSFTIAFLAKNLPDTFNEAKFLTFSMLVFCAVWVTFLPVYHSTKGKVMVAVEIFSILASSAGMLGCIFAPKVYIILMRPDRNSIHKIREKSYF</sequence>
<keyword evidence="16" id="KW-1185">Reference proteome</keyword>
<evidence type="ECO:0000256" key="5">
    <source>
        <dbReference type="ARBA" id="ARBA00022729"/>
    </source>
</evidence>
<dbReference type="PANTHER" id="PTHR24061:SF436">
    <property type="entry name" value="EC2-V2R PHEROMONE RECEPTOR PROTEIN-RELATED"/>
    <property type="match status" value="1"/>
</dbReference>
<dbReference type="PaxDb" id="10116-ENSRNOP00000032871"/>
<keyword evidence="11" id="KW-0807">Transducer</keyword>
<reference evidence="15" key="3">
    <citation type="submission" date="2025-09" db="UniProtKB">
        <authorList>
            <consortium name="Ensembl"/>
        </authorList>
    </citation>
    <scope>IDENTIFICATION</scope>
    <source>
        <strain evidence="15">Brown Norway</strain>
    </source>
</reference>
<dbReference type="Proteomes" id="UP000002494">
    <property type="component" value="Chromosome 18"/>
</dbReference>
<dbReference type="Ensembl" id="ENSRNOT00000036914.5">
    <property type="protein sequence ID" value="ENSRNOP00000032871.3"/>
    <property type="gene ID" value="ENSRNOG00000022955.5"/>
</dbReference>
<feature type="transmembrane region" description="Helical" evidence="12">
    <location>
        <begin position="780"/>
        <end position="800"/>
    </location>
</feature>
<feature type="transmembrane region" description="Helical" evidence="12">
    <location>
        <begin position="656"/>
        <end position="680"/>
    </location>
</feature>
<dbReference type="Pfam" id="PF00003">
    <property type="entry name" value="7tm_3"/>
    <property type="match status" value="1"/>
</dbReference>
<dbReference type="CDD" id="cd06365">
    <property type="entry name" value="PBP1_pheromone_receptor"/>
    <property type="match status" value="1"/>
</dbReference>
<evidence type="ECO:0000256" key="9">
    <source>
        <dbReference type="ARBA" id="ARBA00023170"/>
    </source>
</evidence>
<protein>
    <submittedName>
        <fullName evidence="15">Vomeronasal 2 receptor, 75</fullName>
    </submittedName>
</protein>
<feature type="transmembrane region" description="Helical" evidence="12">
    <location>
        <begin position="812"/>
        <end position="835"/>
    </location>
</feature>
<dbReference type="KEGG" id="rno:286986"/>
<dbReference type="FunFam" id="3.40.50.2300:FF:000024">
    <property type="entry name" value="Vomeronasal 2, receptor 73"/>
    <property type="match status" value="1"/>
</dbReference>
<dbReference type="InterPro" id="IPR011500">
    <property type="entry name" value="GPCR_3_9-Cys_dom"/>
</dbReference>
<evidence type="ECO:0000256" key="8">
    <source>
        <dbReference type="ARBA" id="ARBA00023136"/>
    </source>
</evidence>
<dbReference type="eggNOG" id="KOG1056">
    <property type="taxonomic scope" value="Eukaryota"/>
</dbReference>
<evidence type="ECO:0000256" key="2">
    <source>
        <dbReference type="ARBA" id="ARBA00007242"/>
    </source>
</evidence>
<evidence type="ECO:0000256" key="3">
    <source>
        <dbReference type="ARBA" id="ARBA00022475"/>
    </source>
</evidence>
<dbReference type="PANTHER" id="PTHR24061">
    <property type="entry name" value="CALCIUM-SENSING RECEPTOR-RELATED"/>
    <property type="match status" value="1"/>
</dbReference>
<dbReference type="CTD" id="286986"/>
<name>G3V911_RAT</name>
<dbReference type="AGR" id="RGD:708414"/>
<comment type="similarity">
    <text evidence="2">Belongs to the G-protein coupled receptor 3 family.</text>
</comment>
<feature type="transmembrane region" description="Helical" evidence="12">
    <location>
        <begin position="621"/>
        <end position="644"/>
    </location>
</feature>
<keyword evidence="10" id="KW-0325">Glycoprotein</keyword>
<organism evidence="15 16">
    <name type="scientific">Rattus norvegicus</name>
    <name type="common">Rat</name>
    <dbReference type="NCBI Taxonomy" id="10116"/>
    <lineage>
        <taxon>Eukaryota</taxon>
        <taxon>Metazoa</taxon>
        <taxon>Chordata</taxon>
        <taxon>Craniata</taxon>
        <taxon>Vertebrata</taxon>
        <taxon>Euteleostomi</taxon>
        <taxon>Mammalia</taxon>
        <taxon>Eutheria</taxon>
        <taxon>Euarchontoglires</taxon>
        <taxon>Glires</taxon>
        <taxon>Rodentia</taxon>
        <taxon>Myomorpha</taxon>
        <taxon>Muroidea</taxon>
        <taxon>Muridae</taxon>
        <taxon>Murinae</taxon>
        <taxon>Rattus</taxon>
    </lineage>
</organism>
<feature type="chain" id="PRO_5035155500" evidence="13">
    <location>
        <begin position="19"/>
        <end position="852"/>
    </location>
</feature>
<dbReference type="InterPro" id="IPR004073">
    <property type="entry name" value="GPCR_3_vmron_rcpt_2"/>
</dbReference>
<dbReference type="FunFam" id="2.10.50.30:FF:000002">
    <property type="entry name" value="Vomeronasal 2 receptor, h1"/>
    <property type="match status" value="1"/>
</dbReference>
<dbReference type="PRINTS" id="PR01535">
    <property type="entry name" value="VOMERONASL2R"/>
</dbReference>
<evidence type="ECO:0000256" key="10">
    <source>
        <dbReference type="ARBA" id="ARBA00023180"/>
    </source>
</evidence>
<reference evidence="15" key="1">
    <citation type="submission" date="2024-01" db="EMBL/GenBank/DDBJ databases">
        <title>GRCr8: a new rat reference genome assembly contstructed from accurate long reads and long range scaffolding.</title>
        <authorList>
            <person name="Doris P.A."/>
            <person name="Kalbfleisch T."/>
            <person name="Li K."/>
            <person name="Howe K."/>
            <person name="Wood J."/>
        </authorList>
    </citation>
    <scope>NUCLEOTIDE SEQUENCE [LARGE SCALE GENOMIC DNA]</scope>
    <source>
        <strain evidence="15">Brown Norway</strain>
    </source>
</reference>
<evidence type="ECO:0000256" key="1">
    <source>
        <dbReference type="ARBA" id="ARBA00004651"/>
    </source>
</evidence>
<evidence type="ECO:0000313" key="17">
    <source>
        <dbReference type="RGD" id="708414"/>
    </source>
</evidence>
<evidence type="ECO:0000256" key="11">
    <source>
        <dbReference type="ARBA" id="ARBA00023224"/>
    </source>
</evidence>
<dbReference type="RGD" id="1566389">
    <property type="gene designation" value="Vom2r66"/>
</dbReference>
<keyword evidence="6 12" id="KW-1133">Transmembrane helix</keyword>
<keyword evidence="4 12" id="KW-0812">Transmembrane</keyword>
<feature type="transmembrane region" description="Helical" evidence="12">
    <location>
        <begin position="700"/>
        <end position="724"/>
    </location>
</feature>
<dbReference type="InParanoid" id="G3V911"/>
<dbReference type="Bgee" id="ENSRNOG00000022955">
    <property type="expression patterns" value="Expressed in testis"/>
</dbReference>
<dbReference type="VEuPathDB" id="HostDB:ENSRNOG00000022955"/>
<proteinExistence type="inferred from homology"/>
<dbReference type="STRING" id="10116.ENSRNOP00000032871"/>
<dbReference type="CDD" id="cd15283">
    <property type="entry name" value="7tmC_V2R_pheromone"/>
    <property type="match status" value="1"/>
</dbReference>
<dbReference type="InterPro" id="IPR000068">
    <property type="entry name" value="GPCR_3_Ca_sens_rcpt-rel"/>
</dbReference>
<evidence type="ECO:0000313" key="15">
    <source>
        <dbReference type="Ensembl" id="ENSRNOP00000032871.3"/>
    </source>
</evidence>
<dbReference type="Gene3D" id="3.40.50.2300">
    <property type="match status" value="2"/>
</dbReference>
<dbReference type="Gene3D" id="2.10.50.30">
    <property type="entry name" value="GPCR, family 3, nine cysteines domain"/>
    <property type="match status" value="1"/>
</dbReference>
<dbReference type="InterPro" id="IPR028082">
    <property type="entry name" value="Peripla_BP_I"/>
</dbReference>
<comment type="subcellular location">
    <subcellularLocation>
        <location evidence="1">Cell membrane</location>
        <topology evidence="1">Multi-pass membrane protein</topology>
    </subcellularLocation>
</comment>
<dbReference type="GeneTree" id="ENSGT00950000182788"/>
<dbReference type="RefSeq" id="NP_001406415.1">
    <property type="nucleotide sequence ID" value="NM_001419486.1"/>
</dbReference>
<dbReference type="AlphaFoldDB" id="G3V911"/>
<feature type="transmembrane region" description="Helical" evidence="12">
    <location>
        <begin position="586"/>
        <end position="609"/>
    </location>
</feature>
<evidence type="ECO:0000256" key="7">
    <source>
        <dbReference type="ARBA" id="ARBA00023040"/>
    </source>
</evidence>
<dbReference type="InterPro" id="IPR017978">
    <property type="entry name" value="GPCR_3_C"/>
</dbReference>
<evidence type="ECO:0000256" key="13">
    <source>
        <dbReference type="SAM" id="SignalP"/>
    </source>
</evidence>
<evidence type="ECO:0000259" key="14">
    <source>
        <dbReference type="PROSITE" id="PS50259"/>
    </source>
</evidence>
<accession>G3V911</accession>
<dbReference type="GO" id="GO:0005886">
    <property type="term" value="C:plasma membrane"/>
    <property type="evidence" value="ECO:0007669"/>
    <property type="project" value="UniProtKB-SubCell"/>
</dbReference>
<dbReference type="RGD" id="708414">
    <property type="gene designation" value="Vom2r75"/>
</dbReference>
<dbReference type="Pfam" id="PF01094">
    <property type="entry name" value="ANF_receptor"/>
    <property type="match status" value="1"/>
</dbReference>
<dbReference type="PRINTS" id="PR00248">
    <property type="entry name" value="GPCRMGR"/>
</dbReference>
<dbReference type="PROSITE" id="PS50259">
    <property type="entry name" value="G_PROTEIN_RECEP_F3_4"/>
    <property type="match status" value="1"/>
</dbReference>
<keyword evidence="3" id="KW-1003">Cell membrane</keyword>
<evidence type="ECO:0000256" key="12">
    <source>
        <dbReference type="SAM" id="Phobius"/>
    </source>
</evidence>
<gene>
    <name evidence="17" type="primary">Vom2r75</name>
    <name evidence="15" type="synonym">Vom2r66</name>
</gene>
<dbReference type="InterPro" id="IPR038550">
    <property type="entry name" value="GPCR_3_9-Cys_sf"/>
</dbReference>
<feature type="transmembrane region" description="Helical" evidence="12">
    <location>
        <begin position="744"/>
        <end position="768"/>
    </location>
</feature>
<dbReference type="InterPro" id="IPR000337">
    <property type="entry name" value="GPCR_3"/>
</dbReference>
<dbReference type="GO" id="GO:0004930">
    <property type="term" value="F:G protein-coupled receptor activity"/>
    <property type="evidence" value="ECO:0007669"/>
    <property type="project" value="UniProtKB-KW"/>
</dbReference>
<dbReference type="HOGENOM" id="CLU_005389_5_0_1"/>
<feature type="signal peptide" evidence="13">
    <location>
        <begin position="1"/>
        <end position="18"/>
    </location>
</feature>
<keyword evidence="8 12" id="KW-0472">Membrane</keyword>
<keyword evidence="5 13" id="KW-0732">Signal</keyword>
<feature type="domain" description="G-protein coupled receptors family 3 profile" evidence="14">
    <location>
        <begin position="586"/>
        <end position="850"/>
    </location>
</feature>
<dbReference type="InterPro" id="IPR001828">
    <property type="entry name" value="ANF_lig-bd_rcpt"/>
</dbReference>
<dbReference type="SUPFAM" id="SSF53822">
    <property type="entry name" value="Periplasmic binding protein-like I"/>
    <property type="match status" value="1"/>
</dbReference>
<evidence type="ECO:0000313" key="16">
    <source>
        <dbReference type="Proteomes" id="UP000002494"/>
    </source>
</evidence>
<keyword evidence="7" id="KW-0297">G-protein coupled receptor</keyword>
<evidence type="ECO:0000256" key="4">
    <source>
        <dbReference type="ARBA" id="ARBA00022692"/>
    </source>
</evidence>